<dbReference type="GeneID" id="92073231"/>
<dbReference type="EMBL" id="JAQQWE010000003">
    <property type="protein sequence ID" value="KAK7959093.1"/>
    <property type="molecule type" value="Genomic_DNA"/>
</dbReference>
<accession>A0ABR1QLG2</accession>
<feature type="compositionally biased region" description="Basic residues" evidence="1">
    <location>
        <begin position="48"/>
        <end position="68"/>
    </location>
</feature>
<sequence length="253" mass="27849">MSLSVNAEFIRTFHAHPKRSSSPAILMHFIHHALMVRRPRNIRELLRRRQRRGRSTAPHIRHSRHRGRRPTRGILDLLPAVGSRDVGELVGYRPADMCGGRNRAQGRLVLVFPGRRGTSAGGRRRRHRPGMRRRRRLVIIDEVAVGCVLVAASGTCHRRGRGSLLAAVSHDPPDQEADQGASDDWSRHSSGDPGLGRRRGGSGSWYVCVPARLGARRRRGRARSAARAAAGVVVVASVVLVEDDELVAGTESS</sequence>
<feature type="compositionally biased region" description="Basic residues" evidence="1">
    <location>
        <begin position="122"/>
        <end position="133"/>
    </location>
</feature>
<name>A0ABR1QLG2_9PEZI</name>
<feature type="region of interest" description="Disordered" evidence="1">
    <location>
        <begin position="167"/>
        <end position="200"/>
    </location>
</feature>
<proteinExistence type="predicted"/>
<keyword evidence="3" id="KW-1185">Reference proteome</keyword>
<organism evidence="2 3">
    <name type="scientific">Apiospora aurea</name>
    <dbReference type="NCBI Taxonomy" id="335848"/>
    <lineage>
        <taxon>Eukaryota</taxon>
        <taxon>Fungi</taxon>
        <taxon>Dikarya</taxon>
        <taxon>Ascomycota</taxon>
        <taxon>Pezizomycotina</taxon>
        <taxon>Sordariomycetes</taxon>
        <taxon>Xylariomycetidae</taxon>
        <taxon>Amphisphaeriales</taxon>
        <taxon>Apiosporaceae</taxon>
        <taxon>Apiospora</taxon>
    </lineage>
</organism>
<feature type="region of interest" description="Disordered" evidence="1">
    <location>
        <begin position="114"/>
        <end position="133"/>
    </location>
</feature>
<dbReference type="RefSeq" id="XP_066702796.1">
    <property type="nucleotide sequence ID" value="XM_066840169.1"/>
</dbReference>
<evidence type="ECO:0000313" key="2">
    <source>
        <dbReference type="EMBL" id="KAK7959093.1"/>
    </source>
</evidence>
<evidence type="ECO:0000256" key="1">
    <source>
        <dbReference type="SAM" id="MobiDB-lite"/>
    </source>
</evidence>
<feature type="region of interest" description="Disordered" evidence="1">
    <location>
        <begin position="47"/>
        <end position="68"/>
    </location>
</feature>
<reference evidence="2 3" key="1">
    <citation type="submission" date="2023-01" db="EMBL/GenBank/DDBJ databases">
        <title>Analysis of 21 Apiospora genomes using comparative genomics revels a genus with tremendous synthesis potential of carbohydrate active enzymes and secondary metabolites.</title>
        <authorList>
            <person name="Sorensen T."/>
        </authorList>
    </citation>
    <scope>NUCLEOTIDE SEQUENCE [LARGE SCALE GENOMIC DNA]</scope>
    <source>
        <strain evidence="2 3">CBS 24483</strain>
    </source>
</reference>
<protein>
    <submittedName>
        <fullName evidence="2">Uncharacterized protein</fullName>
    </submittedName>
</protein>
<evidence type="ECO:0000313" key="3">
    <source>
        <dbReference type="Proteomes" id="UP001391051"/>
    </source>
</evidence>
<dbReference type="Proteomes" id="UP001391051">
    <property type="component" value="Unassembled WGS sequence"/>
</dbReference>
<comment type="caution">
    <text evidence="2">The sequence shown here is derived from an EMBL/GenBank/DDBJ whole genome shotgun (WGS) entry which is preliminary data.</text>
</comment>
<gene>
    <name evidence="2" type="ORF">PG986_003947</name>
</gene>